<comment type="caution">
    <text evidence="14">The sequence shown here is derived from an EMBL/GenBank/DDBJ whole genome shotgun (WGS) entry which is preliminary data.</text>
</comment>
<feature type="region of interest" description="Disordered" evidence="12">
    <location>
        <begin position="854"/>
        <end position="883"/>
    </location>
</feature>
<proteinExistence type="predicted"/>
<name>A0A8J1XR62_OWEFU</name>
<evidence type="ECO:0000259" key="13">
    <source>
        <dbReference type="SMART" id="SM01349"/>
    </source>
</evidence>
<protein>
    <recommendedName>
        <fullName evidence="11">Centrosomal protein of 104 kDa</fullName>
    </recommendedName>
</protein>
<dbReference type="InterPro" id="IPR008979">
    <property type="entry name" value="Galactose-bd-like_sf"/>
</dbReference>
<evidence type="ECO:0000256" key="2">
    <source>
        <dbReference type="ARBA" id="ARBA00004138"/>
    </source>
</evidence>
<dbReference type="InterPro" id="IPR048738">
    <property type="entry name" value="CEP104_Znf"/>
</dbReference>
<feature type="region of interest" description="Disordered" evidence="12">
    <location>
        <begin position="686"/>
        <end position="733"/>
    </location>
</feature>
<dbReference type="Pfam" id="PF21038">
    <property type="entry name" value="CEP104_N"/>
    <property type="match status" value="1"/>
</dbReference>
<reference evidence="14" key="1">
    <citation type="submission" date="2022-03" db="EMBL/GenBank/DDBJ databases">
        <authorList>
            <person name="Martin C."/>
        </authorList>
    </citation>
    <scope>NUCLEOTIDE SEQUENCE</scope>
</reference>
<keyword evidence="8" id="KW-0966">Cell projection</keyword>
<keyword evidence="15" id="KW-1185">Reference proteome</keyword>
<dbReference type="GO" id="GO:0005929">
    <property type="term" value="C:cilium"/>
    <property type="evidence" value="ECO:0007669"/>
    <property type="project" value="UniProtKB-SubCell"/>
</dbReference>
<dbReference type="PANTHER" id="PTHR13371:SF0">
    <property type="entry name" value="CENTROSOMAL PROTEIN OF 104 KDA"/>
    <property type="match status" value="1"/>
</dbReference>
<feature type="region of interest" description="Disordered" evidence="12">
    <location>
        <begin position="652"/>
        <end position="672"/>
    </location>
</feature>
<comment type="function">
    <text evidence="9">Required for ciliogenesis and for structural integrity at the ciliary tip.</text>
</comment>
<sequence>MPTKLPFRVIHVSGQDEHFKAVELNTHSPLTKGWQSARFCLYPQDIVVKLDFRSRLRKVQLLSHQFLVATKVEFYVGDVPDGTPPTLQHARYTRLGYIELSSNEKTGFKARELKSVHVDAVGLFLKLVIHKNHVNKHNLYNQVGLVAINVIGDAVVNPSDPDDLPNLSDPRTGNDPALAGILNKPDYISPLDDLAFDMYQDKEIAVIIRKLEKKKQEAVLQERFDYAKRLKGAITELQKVGEKLGRYEIEKRQAVENEDYDKAKEKKLQMDEYRINIYRDMGIQQLLADNVPKEHAPPYVDLEPTRQASPPKLPELTHTPQPPPVADTYASPTPKLAYDERPLPALKAGGGNPGADEDVSPREVARTPYDNRALPAQSSKPSEPAYEDEPSPRTDQDDTAAPSSMSEKDQREASLPIDVFGLDLVSKLYMKAFVPKEEGFKELLSQVTSSSGDATQTLRAATYLVIRGLKDNVYGIFKAALKVLEYLMNDFVKDHSMSRSDINESMHKTLPVMLQRSGDTSVRIRNDAKEYILDCAMYSEIKPTHLVPHECVKPFKTNIAPRLSQSRTEIIESLYKQLGIDNNSGLSLDNMMHFLLRCLEHTDAGTRNIAERIIIQLYKDKKDVKKHLPPDDDKTRKNTLYRQLFEAFDTIDGKPSRSEMKKKKAEEEAKKKEEINALKNQLQQLKELQKQTEGAPESTPVADKSKQNNKPKAKNTPRGKQEKQDKGAIKKPEIEDDLSAIDIDNTCVFCGEKNEAFSDKGLDVHYWKVCPMLKRCANCKQVVEIAGLSDHYLSECEAKDNYGKCPRCSEAFPTAEVDAHIKAKSCPPSENGKNHCPLCHLNFPPGEESWKSHLMSKDGCKQNPRRLPALNNKGKPAAKGKKK</sequence>
<evidence type="ECO:0000256" key="7">
    <source>
        <dbReference type="ARBA" id="ARBA00023212"/>
    </source>
</evidence>
<dbReference type="Proteomes" id="UP000749559">
    <property type="component" value="Unassembled WGS sequence"/>
</dbReference>
<comment type="subcellular location">
    <subcellularLocation>
        <location evidence="2">Cell projection</location>
        <location evidence="2">Cilium</location>
    </subcellularLocation>
    <subcellularLocation>
        <location evidence="1">Cytoplasm</location>
        <location evidence="1">Cytoskeleton</location>
        <location evidence="1">Microtubule organizing center</location>
        <location evidence="1">Centrosome</location>
        <location evidence="1">Centriole</location>
    </subcellularLocation>
    <subcellularLocation>
        <location evidence="3">Cytoplasm</location>
        <location evidence="3">Cytoskeleton</location>
        <location evidence="3">Spindle pole</location>
    </subcellularLocation>
</comment>
<dbReference type="SMART" id="SM01349">
    <property type="entry name" value="TOG"/>
    <property type="match status" value="1"/>
</dbReference>
<dbReference type="GO" id="GO:0005814">
    <property type="term" value="C:centriole"/>
    <property type="evidence" value="ECO:0007669"/>
    <property type="project" value="UniProtKB-SubCell"/>
</dbReference>
<feature type="region of interest" description="Disordered" evidence="12">
    <location>
        <begin position="294"/>
        <end position="412"/>
    </location>
</feature>
<accession>A0A8J1XR62</accession>
<dbReference type="Gene3D" id="1.25.10.10">
    <property type="entry name" value="Leucine-rich Repeat Variant"/>
    <property type="match status" value="1"/>
</dbReference>
<dbReference type="PANTHER" id="PTHR13371">
    <property type="entry name" value="GLYCINE-, GLUTAMATE-, THIENYLCYCLOHEXYLPIPERIDINE-BINDING PROTEIN"/>
    <property type="match status" value="1"/>
</dbReference>
<evidence type="ECO:0000256" key="9">
    <source>
        <dbReference type="ARBA" id="ARBA00059645"/>
    </source>
</evidence>
<dbReference type="GO" id="GO:0000922">
    <property type="term" value="C:spindle pole"/>
    <property type="evidence" value="ECO:0007669"/>
    <property type="project" value="UniProtKB-SubCell"/>
</dbReference>
<dbReference type="InterPro" id="IPR048739">
    <property type="entry name" value="CEP104_N"/>
</dbReference>
<feature type="compositionally biased region" description="Basic and acidic residues" evidence="12">
    <location>
        <begin position="719"/>
        <end position="733"/>
    </location>
</feature>
<evidence type="ECO:0000256" key="10">
    <source>
        <dbReference type="ARBA" id="ARBA00065345"/>
    </source>
</evidence>
<dbReference type="Pfam" id="PF21039">
    <property type="entry name" value="CEP104_ZnF"/>
    <property type="match status" value="1"/>
</dbReference>
<keyword evidence="7" id="KW-0206">Cytoskeleton</keyword>
<evidence type="ECO:0000256" key="5">
    <source>
        <dbReference type="ARBA" id="ARBA00022737"/>
    </source>
</evidence>
<evidence type="ECO:0000256" key="3">
    <source>
        <dbReference type="ARBA" id="ARBA00004647"/>
    </source>
</evidence>
<dbReference type="InterPro" id="IPR011989">
    <property type="entry name" value="ARM-like"/>
</dbReference>
<dbReference type="EMBL" id="CAIIXF020000001">
    <property type="protein sequence ID" value="CAH1776232.1"/>
    <property type="molecule type" value="Genomic_DNA"/>
</dbReference>
<keyword evidence="6" id="KW-0175">Coiled coil</keyword>
<feature type="domain" description="TOG" evidence="13">
    <location>
        <begin position="404"/>
        <end position="657"/>
    </location>
</feature>
<dbReference type="InterPro" id="IPR016024">
    <property type="entry name" value="ARM-type_fold"/>
</dbReference>
<organism evidence="14 15">
    <name type="scientific">Owenia fusiformis</name>
    <name type="common">Polychaete worm</name>
    <dbReference type="NCBI Taxonomy" id="6347"/>
    <lineage>
        <taxon>Eukaryota</taxon>
        <taxon>Metazoa</taxon>
        <taxon>Spiralia</taxon>
        <taxon>Lophotrochozoa</taxon>
        <taxon>Annelida</taxon>
        <taxon>Polychaeta</taxon>
        <taxon>Sedentaria</taxon>
        <taxon>Canalipalpata</taxon>
        <taxon>Sabellida</taxon>
        <taxon>Oweniida</taxon>
        <taxon>Oweniidae</taxon>
        <taxon>Owenia</taxon>
    </lineage>
</organism>
<keyword evidence="5" id="KW-0677">Repeat</keyword>
<evidence type="ECO:0000313" key="15">
    <source>
        <dbReference type="Proteomes" id="UP000749559"/>
    </source>
</evidence>
<keyword evidence="4" id="KW-0963">Cytoplasm</keyword>
<feature type="compositionally biased region" description="Basic residues" evidence="12">
    <location>
        <begin position="707"/>
        <end position="717"/>
    </location>
</feature>
<evidence type="ECO:0000256" key="4">
    <source>
        <dbReference type="ARBA" id="ARBA00022490"/>
    </source>
</evidence>
<evidence type="ECO:0000256" key="12">
    <source>
        <dbReference type="SAM" id="MobiDB-lite"/>
    </source>
</evidence>
<comment type="subunit">
    <text evidence="10">Interacts with CCP110 and CEP97. Interacts with ARMC9, TOGARAM1, CCDC66 and CSPP1.</text>
</comment>
<evidence type="ECO:0000313" key="14">
    <source>
        <dbReference type="EMBL" id="CAH1776232.1"/>
    </source>
</evidence>
<dbReference type="AlphaFoldDB" id="A0A8J1XR62"/>
<evidence type="ECO:0000256" key="6">
    <source>
        <dbReference type="ARBA" id="ARBA00023054"/>
    </source>
</evidence>
<evidence type="ECO:0000256" key="1">
    <source>
        <dbReference type="ARBA" id="ARBA00004114"/>
    </source>
</evidence>
<dbReference type="Pfam" id="PF21040">
    <property type="entry name" value="CEP104-like_TOG"/>
    <property type="match status" value="1"/>
</dbReference>
<evidence type="ECO:0000256" key="8">
    <source>
        <dbReference type="ARBA" id="ARBA00023273"/>
    </source>
</evidence>
<gene>
    <name evidence="14" type="ORF">OFUS_LOCUS3426</name>
</gene>
<dbReference type="SUPFAM" id="SSF48371">
    <property type="entry name" value="ARM repeat"/>
    <property type="match status" value="1"/>
</dbReference>
<dbReference type="InterPro" id="IPR034085">
    <property type="entry name" value="TOG"/>
</dbReference>
<dbReference type="SUPFAM" id="SSF49785">
    <property type="entry name" value="Galactose-binding domain-like"/>
    <property type="match status" value="1"/>
</dbReference>
<dbReference type="OrthoDB" id="66599at2759"/>
<evidence type="ECO:0000256" key="11">
    <source>
        <dbReference type="ARBA" id="ARBA00068547"/>
    </source>
</evidence>
<dbReference type="InterPro" id="IPR052607">
    <property type="entry name" value="CEP104-like"/>
</dbReference>
<dbReference type="FunFam" id="1.25.10.10:FF:000200">
    <property type="entry name" value="Centrosomal protein of 104 kDa"/>
    <property type="match status" value="1"/>
</dbReference>